<reference evidence="1 2" key="1">
    <citation type="submission" date="2019-01" db="EMBL/GenBank/DDBJ databases">
        <title>Draft genome sequences of Candidatus Mycoplasma haemohominis SWG34-3 identified from a patient with pyrexia, anemia and liver dysfunction.</title>
        <authorList>
            <person name="Sekizuka T."/>
            <person name="Hattori N."/>
            <person name="Katano H."/>
            <person name="Takuma T."/>
            <person name="Ito T."/>
            <person name="Arai N."/>
            <person name="Yanai R."/>
            <person name="Ishii S."/>
            <person name="Miura Y."/>
            <person name="Tokunaga T."/>
            <person name="Watanabe H."/>
            <person name="Nomura N."/>
            <person name="Eguchi J."/>
            <person name="Arai T."/>
            <person name="Hasegawa H."/>
            <person name="Nakamaki T."/>
            <person name="Wakita T."/>
            <person name="Niki Y."/>
            <person name="Kuroda M."/>
        </authorList>
    </citation>
    <scope>NUCLEOTIDE SEQUENCE [LARGE SCALE GENOMIC DNA]</scope>
    <source>
        <strain evidence="1">SWG34-3</strain>
    </source>
</reference>
<sequence>MNMTLTKASGVVGASSILVAGGSYGVSILFSGVMPDYEPLSNSGGKYVSDFKDYFVDASKNDSWWKWSYKNRYLVYEDKQDYDGEQRVDPKTLFVGLTGGLGKTDKHIQNICSKVYEAEKAKVKKGASASDEYEEADIWRYCTGVKYKPKTIAENMGEDSSYKSSDASKKSYGEEYKDQLVSITVDDNVYFWKEQTRLFFKKSGGRSGFKFKSDKNSIFGKLWHRGKGDIKEECLAAYKLPKDNTEQNSLVSEDDLFKFCSLKGQKQTSSSAS</sequence>
<evidence type="ECO:0000313" key="2">
    <source>
        <dbReference type="Proteomes" id="UP000324831"/>
    </source>
</evidence>
<organism evidence="1 2">
    <name type="scientific">Candidatus Mycoplasma haematohominis</name>
    <dbReference type="NCBI Taxonomy" id="1494318"/>
    <lineage>
        <taxon>Bacteria</taxon>
        <taxon>Bacillati</taxon>
        <taxon>Mycoplasmatota</taxon>
        <taxon>Mollicutes</taxon>
        <taxon>Mycoplasmataceae</taxon>
        <taxon>Mycoplasma</taxon>
    </lineage>
</organism>
<gene>
    <name evidence="1" type="ORF">MHSWG343_08070</name>
</gene>
<proteinExistence type="predicted"/>
<evidence type="ECO:0000313" key="1">
    <source>
        <dbReference type="EMBL" id="GCE63800.1"/>
    </source>
</evidence>
<accession>A0A478FUS4</accession>
<dbReference type="AlphaFoldDB" id="A0A478FUS4"/>
<protein>
    <submittedName>
        <fullName evidence="1">Uncharacterized protein</fullName>
    </submittedName>
</protein>
<comment type="caution">
    <text evidence="1">The sequence shown here is derived from an EMBL/GenBank/DDBJ whole genome shotgun (WGS) entry which is preliminary data.</text>
</comment>
<dbReference type="EMBL" id="BIMN01000004">
    <property type="protein sequence ID" value="GCE63800.1"/>
    <property type="molecule type" value="Genomic_DNA"/>
</dbReference>
<dbReference type="Proteomes" id="UP000324831">
    <property type="component" value="Unassembled WGS sequence"/>
</dbReference>
<name>A0A478FUS4_9MOLU</name>